<accession>A0A8J3LHN5</accession>
<evidence type="ECO:0000313" key="3">
    <source>
        <dbReference type="Proteomes" id="UP000653674"/>
    </source>
</evidence>
<name>A0A8J3LHN5_9ACTN</name>
<dbReference type="RefSeq" id="WP_168078747.1">
    <property type="nucleotide sequence ID" value="NZ_BAAAQJ010000012.1"/>
</dbReference>
<dbReference type="EMBL" id="BONU01000009">
    <property type="protein sequence ID" value="GIG73493.1"/>
    <property type="molecule type" value="Genomic_DNA"/>
</dbReference>
<feature type="compositionally biased region" description="Basic and acidic residues" evidence="1">
    <location>
        <begin position="36"/>
        <end position="47"/>
    </location>
</feature>
<organism evidence="2 3">
    <name type="scientific">Planosporangium flavigriseum</name>
    <dbReference type="NCBI Taxonomy" id="373681"/>
    <lineage>
        <taxon>Bacteria</taxon>
        <taxon>Bacillati</taxon>
        <taxon>Actinomycetota</taxon>
        <taxon>Actinomycetes</taxon>
        <taxon>Micromonosporales</taxon>
        <taxon>Micromonosporaceae</taxon>
        <taxon>Planosporangium</taxon>
    </lineage>
</organism>
<sequence length="85" mass="9191">MAMKPAVLSNGEEVHEVLPAIDAWEAAGGELGTHQAAEECRHREPRPAVEVPAGGGGIAYPPRQRSRRVVAAGWLRRRSEPEVSE</sequence>
<evidence type="ECO:0000313" key="2">
    <source>
        <dbReference type="EMBL" id="GIG73493.1"/>
    </source>
</evidence>
<dbReference type="Proteomes" id="UP000653674">
    <property type="component" value="Unassembled WGS sequence"/>
</dbReference>
<comment type="caution">
    <text evidence="2">The sequence shown here is derived from an EMBL/GenBank/DDBJ whole genome shotgun (WGS) entry which is preliminary data.</text>
</comment>
<feature type="region of interest" description="Disordered" evidence="1">
    <location>
        <begin position="32"/>
        <end position="61"/>
    </location>
</feature>
<gene>
    <name evidence="2" type="ORF">Pfl04_18970</name>
</gene>
<proteinExistence type="predicted"/>
<keyword evidence="3" id="KW-1185">Reference proteome</keyword>
<dbReference type="AlphaFoldDB" id="A0A8J3LHN5"/>
<protein>
    <submittedName>
        <fullName evidence="2">Uncharacterized protein</fullName>
    </submittedName>
</protein>
<evidence type="ECO:0000256" key="1">
    <source>
        <dbReference type="SAM" id="MobiDB-lite"/>
    </source>
</evidence>
<reference evidence="2" key="1">
    <citation type="submission" date="2021-01" db="EMBL/GenBank/DDBJ databases">
        <title>Whole genome shotgun sequence of Planosporangium flavigriseum NBRC 105377.</title>
        <authorList>
            <person name="Komaki H."/>
            <person name="Tamura T."/>
        </authorList>
    </citation>
    <scope>NUCLEOTIDE SEQUENCE</scope>
    <source>
        <strain evidence="2">NBRC 105377</strain>
    </source>
</reference>